<comment type="function">
    <text evidence="2">Hydrolyzes RNA 2',3'-cyclic phosphodiester to an RNA 2'-phosphomonoester.</text>
</comment>
<comment type="similarity">
    <text evidence="2">Belongs to the 2H phosphoesterase superfamily. ThpR family.</text>
</comment>
<reference evidence="4" key="1">
    <citation type="submission" date="2022-12" db="EMBL/GenBank/DDBJ databases">
        <title>Isolation and characterisation of novel Methanocorpusculum spp. from native Australian herbivores indicates the genus is ancestrally host-associated.</title>
        <authorList>
            <person name="Volmer J.G."/>
            <person name="Soo R.M."/>
            <person name="Evans P.N."/>
            <person name="Hoedt E.C."/>
            <person name="Astorga Alsina A.L."/>
            <person name="Woodcroft B.J."/>
            <person name="Tyson G.W."/>
            <person name="Hugenholtz P."/>
            <person name="Morrison M."/>
        </authorList>
    </citation>
    <scope>NUCLEOTIDE SEQUENCE</scope>
    <source>
        <strain evidence="4">CW153</strain>
    </source>
</reference>
<dbReference type="PANTHER" id="PTHR35561:SF1">
    <property type="entry name" value="RNA 2',3'-CYCLIC PHOSPHODIESTERASE"/>
    <property type="match status" value="1"/>
</dbReference>
<protein>
    <recommendedName>
        <fullName evidence="2">RNA 2',3'-cyclic phosphodiesterase</fullName>
        <shortName evidence="2">RNA 2',3'-CPDase</shortName>
        <ecNumber evidence="2">3.1.4.58</ecNumber>
    </recommendedName>
</protein>
<evidence type="ECO:0000313" key="5">
    <source>
        <dbReference type="Proteomes" id="UP001141336"/>
    </source>
</evidence>
<dbReference type="SUPFAM" id="SSF55144">
    <property type="entry name" value="LigT-like"/>
    <property type="match status" value="1"/>
</dbReference>
<organism evidence="4 5">
    <name type="scientific">Methanocorpusculum vombati</name>
    <dbReference type="NCBI Taxonomy" id="3002864"/>
    <lineage>
        <taxon>Archaea</taxon>
        <taxon>Methanobacteriati</taxon>
        <taxon>Methanobacteriota</taxon>
        <taxon>Stenosarchaea group</taxon>
        <taxon>Methanomicrobia</taxon>
        <taxon>Methanomicrobiales</taxon>
        <taxon>Methanocorpusculaceae</taxon>
        <taxon>Methanocorpusculum</taxon>
    </lineage>
</organism>
<dbReference type="RefSeq" id="WP_268922978.1">
    <property type="nucleotide sequence ID" value="NZ_JAPTGC010000006.1"/>
</dbReference>
<evidence type="ECO:0000256" key="1">
    <source>
        <dbReference type="ARBA" id="ARBA00022801"/>
    </source>
</evidence>
<dbReference type="Gene3D" id="3.90.1140.10">
    <property type="entry name" value="Cyclic phosphodiesterase"/>
    <property type="match status" value="1"/>
</dbReference>
<accession>A0ABT4IN98</accession>
<feature type="domain" description="Phosphoesterase HXTX" evidence="3">
    <location>
        <begin position="98"/>
        <end position="171"/>
    </location>
</feature>
<feature type="short sequence motif" description="HXTX 2" evidence="2">
    <location>
        <begin position="123"/>
        <end position="126"/>
    </location>
</feature>
<dbReference type="Pfam" id="PF02834">
    <property type="entry name" value="LigT_PEase"/>
    <property type="match status" value="2"/>
</dbReference>
<dbReference type="HAMAP" id="MF_01940">
    <property type="entry name" value="RNA_CPDase"/>
    <property type="match status" value="1"/>
</dbReference>
<proteinExistence type="inferred from homology"/>
<dbReference type="InterPro" id="IPR004175">
    <property type="entry name" value="RNA_CPDase"/>
</dbReference>
<evidence type="ECO:0000313" key="4">
    <source>
        <dbReference type="EMBL" id="MCZ0862722.1"/>
    </source>
</evidence>
<sequence>MVRTFIAVEPSDEIKAALAAAGHSLQGTPARITAVQAPLMHITLRFLGEVSESQIPPITAALQGIRASPYQITVSGAGVFGRPPRVIKAEIADDGATADLARQIDALLLPLGIAKDPKPFSPHLTIARVRDYSPALLPRIAALKQQPSFGTCTIGEVVFKKSTLTPSGPIYETIAGVKL</sequence>
<feature type="active site" description="Proton donor" evidence="2">
    <location>
        <position position="41"/>
    </location>
</feature>
<keyword evidence="5" id="KW-1185">Reference proteome</keyword>
<feature type="short sequence motif" description="HXTX 1" evidence="2">
    <location>
        <begin position="41"/>
        <end position="44"/>
    </location>
</feature>
<dbReference type="NCBIfam" id="TIGR02258">
    <property type="entry name" value="2_5_ligase"/>
    <property type="match status" value="1"/>
</dbReference>
<dbReference type="EMBL" id="JAPTGC010000006">
    <property type="protein sequence ID" value="MCZ0862722.1"/>
    <property type="molecule type" value="Genomic_DNA"/>
</dbReference>
<dbReference type="InterPro" id="IPR009097">
    <property type="entry name" value="Cyclic_Pdiesterase"/>
</dbReference>
<dbReference type="Proteomes" id="UP001141336">
    <property type="component" value="Unassembled WGS sequence"/>
</dbReference>
<evidence type="ECO:0000259" key="3">
    <source>
        <dbReference type="Pfam" id="PF02834"/>
    </source>
</evidence>
<dbReference type="InterPro" id="IPR014051">
    <property type="entry name" value="Phosphoesterase_HXTX"/>
</dbReference>
<feature type="domain" description="Phosphoesterase HXTX" evidence="3">
    <location>
        <begin position="8"/>
        <end position="87"/>
    </location>
</feature>
<evidence type="ECO:0000256" key="2">
    <source>
        <dbReference type="HAMAP-Rule" id="MF_01940"/>
    </source>
</evidence>
<gene>
    <name evidence="4" type="primary">thpR</name>
    <name evidence="4" type="ORF">O0S09_05555</name>
</gene>
<dbReference type="EC" id="3.1.4.58" evidence="2"/>
<feature type="active site" description="Proton acceptor" evidence="2">
    <location>
        <position position="123"/>
    </location>
</feature>
<comment type="caution">
    <text evidence="4">The sequence shown here is derived from an EMBL/GenBank/DDBJ whole genome shotgun (WGS) entry which is preliminary data.</text>
</comment>
<name>A0ABT4IN98_9EURY</name>
<dbReference type="PANTHER" id="PTHR35561">
    <property type="entry name" value="RNA 2',3'-CYCLIC PHOSPHODIESTERASE"/>
    <property type="match status" value="1"/>
</dbReference>
<comment type="catalytic activity">
    <reaction evidence="2">
        <text>a 3'-end 2',3'-cyclophospho-ribonucleotide-RNA + H2O = a 3'-end 2'-phospho-ribonucleotide-RNA + H(+)</text>
        <dbReference type="Rhea" id="RHEA:11828"/>
        <dbReference type="Rhea" id="RHEA-COMP:10464"/>
        <dbReference type="Rhea" id="RHEA-COMP:17353"/>
        <dbReference type="ChEBI" id="CHEBI:15377"/>
        <dbReference type="ChEBI" id="CHEBI:15378"/>
        <dbReference type="ChEBI" id="CHEBI:83064"/>
        <dbReference type="ChEBI" id="CHEBI:173113"/>
        <dbReference type="EC" id="3.1.4.58"/>
    </reaction>
</comment>
<keyword evidence="1 2" id="KW-0378">Hydrolase</keyword>